<comment type="subcellular location">
    <subcellularLocation>
        <location evidence="1">Membrane</location>
        <topology evidence="1">Single-pass membrane protein</topology>
    </subcellularLocation>
</comment>
<keyword evidence="3 7" id="KW-1133">Transmembrane helix</keyword>
<keyword evidence="5" id="KW-0175">Coiled coil</keyword>
<proteinExistence type="predicted"/>
<evidence type="ECO:0000259" key="8">
    <source>
        <dbReference type="Pfam" id="PF13449"/>
    </source>
</evidence>
<keyword evidence="2 7" id="KW-0812">Transmembrane</keyword>
<protein>
    <recommendedName>
        <fullName evidence="8">Phytase-like domain-containing protein</fullName>
    </recommendedName>
</protein>
<evidence type="ECO:0000256" key="6">
    <source>
        <dbReference type="SAM" id="MobiDB-lite"/>
    </source>
</evidence>
<name>A0A2L0ETT6_SORCE</name>
<gene>
    <name evidence="9" type="ORF">SOCE26_041280</name>
</gene>
<feature type="coiled-coil region" evidence="5">
    <location>
        <begin position="110"/>
        <end position="137"/>
    </location>
</feature>
<dbReference type="PANTHER" id="PTHR30386:SF26">
    <property type="entry name" value="TRANSPORT PROTEIN COMB"/>
    <property type="match status" value="1"/>
</dbReference>
<evidence type="ECO:0000256" key="3">
    <source>
        <dbReference type="ARBA" id="ARBA00022989"/>
    </source>
</evidence>
<evidence type="ECO:0000313" key="9">
    <source>
        <dbReference type="EMBL" id="AUX42695.1"/>
    </source>
</evidence>
<dbReference type="GO" id="GO:0016020">
    <property type="term" value="C:membrane"/>
    <property type="evidence" value="ECO:0007669"/>
    <property type="project" value="UniProtKB-SubCell"/>
</dbReference>
<reference evidence="9 10" key="1">
    <citation type="submission" date="2015-09" db="EMBL/GenBank/DDBJ databases">
        <title>Sorangium comparison.</title>
        <authorList>
            <person name="Zaburannyi N."/>
            <person name="Bunk B."/>
            <person name="Overmann J."/>
            <person name="Mueller R."/>
        </authorList>
    </citation>
    <scope>NUCLEOTIDE SEQUENCE [LARGE SCALE GENOMIC DNA]</scope>
    <source>
        <strain evidence="9 10">So ce26</strain>
    </source>
</reference>
<dbReference type="InterPro" id="IPR027372">
    <property type="entry name" value="Phytase-like_dom"/>
</dbReference>
<feature type="transmembrane region" description="Helical" evidence="7">
    <location>
        <begin position="9"/>
        <end position="32"/>
    </location>
</feature>
<evidence type="ECO:0000256" key="1">
    <source>
        <dbReference type="ARBA" id="ARBA00004167"/>
    </source>
</evidence>
<evidence type="ECO:0000256" key="7">
    <source>
        <dbReference type="SAM" id="Phobius"/>
    </source>
</evidence>
<sequence>MNFLGRTRYALSGALPVVTMLATLGLAAWMYFSEGPSGRILGFADAEMELVAAVEIGRVTSIQVDVGAEVAPGQVIAVLDSAAIDAELKVARAEEARLLALIPAEQARLEEEIQMGLESLQRELAHQREEQRRIAAEGEALTSEISRMKRLVEDKQASLDDLSPLDLQRASVEALAGEKPRTLELLRVQIAAAEERRKKIRERAGPETAQIEADLAVTRQEIEHLELRRAQQTLRAMRAGRVSTIYKRSGDVAVPGDPIVDLVSTRGRIVACVPERSAIDLQVGDTAKLWVRGQSGAPLTGRTSVLGPLVLELPIRCRTVPTVPVWGRLATIELDHPFALLAGQAFDVTFTRSPAALTALSAPAAPTAPGAPSPAAAPPRAGAAEAAPMAVPAALRARSRFEPSGILPRAAEGRYVIVSDDTGHGAGEGAPWLFAMSATGAVDPEPLPVSGVSELNDIESIAAGGGDEVYLLSSQGYSAKGKRKASRTALLRVKPDGRGFRVDAEVHLAELLDAAGPAALSALGLPGGTRPLEIEGMAYRDGALYFGLKAPLDADGNALIWKLDAPRALLDTRRLEGAGLSLWARARVDVELAGATAPGGIADLCFLPDGSLAIASTPSTADGAAGALFRVDRPGAGALAPRLVRRFPGRKPEGIAPSLSPGKLMVVFDAGAEAPSFLELPWQG</sequence>
<accession>A0A2L0ETT6</accession>
<dbReference type="Gene3D" id="2.40.50.100">
    <property type="match status" value="1"/>
</dbReference>
<dbReference type="PANTHER" id="PTHR30386">
    <property type="entry name" value="MEMBRANE FUSION SUBUNIT OF EMRAB-TOLC MULTIDRUG EFFLUX PUMP"/>
    <property type="match status" value="1"/>
</dbReference>
<dbReference type="Proteomes" id="UP000238348">
    <property type="component" value="Chromosome"/>
</dbReference>
<organism evidence="9 10">
    <name type="scientific">Sorangium cellulosum</name>
    <name type="common">Polyangium cellulosum</name>
    <dbReference type="NCBI Taxonomy" id="56"/>
    <lineage>
        <taxon>Bacteria</taxon>
        <taxon>Pseudomonadati</taxon>
        <taxon>Myxococcota</taxon>
        <taxon>Polyangia</taxon>
        <taxon>Polyangiales</taxon>
        <taxon>Polyangiaceae</taxon>
        <taxon>Sorangium</taxon>
    </lineage>
</organism>
<dbReference type="InterPro" id="IPR050739">
    <property type="entry name" value="MFP"/>
</dbReference>
<feature type="region of interest" description="Disordered" evidence="6">
    <location>
        <begin position="364"/>
        <end position="383"/>
    </location>
</feature>
<feature type="coiled-coil region" evidence="5">
    <location>
        <begin position="183"/>
        <end position="228"/>
    </location>
</feature>
<evidence type="ECO:0000256" key="2">
    <source>
        <dbReference type="ARBA" id="ARBA00022692"/>
    </source>
</evidence>
<evidence type="ECO:0000256" key="4">
    <source>
        <dbReference type="ARBA" id="ARBA00023136"/>
    </source>
</evidence>
<evidence type="ECO:0000256" key="5">
    <source>
        <dbReference type="SAM" id="Coils"/>
    </source>
</evidence>
<dbReference type="SUPFAM" id="SSF50956">
    <property type="entry name" value="Thermostable phytase (3-phytase)"/>
    <property type="match status" value="1"/>
</dbReference>
<dbReference type="Pfam" id="PF13449">
    <property type="entry name" value="Phytase-like"/>
    <property type="match status" value="1"/>
</dbReference>
<keyword evidence="4 7" id="KW-0472">Membrane</keyword>
<dbReference type="AlphaFoldDB" id="A0A2L0ETT6"/>
<evidence type="ECO:0000313" key="10">
    <source>
        <dbReference type="Proteomes" id="UP000238348"/>
    </source>
</evidence>
<dbReference type="EMBL" id="CP012673">
    <property type="protein sequence ID" value="AUX42695.1"/>
    <property type="molecule type" value="Genomic_DNA"/>
</dbReference>
<feature type="domain" description="Phytase-like" evidence="8">
    <location>
        <begin position="404"/>
        <end position="636"/>
    </location>
</feature>
<dbReference type="RefSeq" id="WP_199789711.1">
    <property type="nucleotide sequence ID" value="NZ_CP012673.1"/>
</dbReference>